<dbReference type="PROSITE" id="PS50082">
    <property type="entry name" value="WD_REPEATS_2"/>
    <property type="match status" value="1"/>
</dbReference>
<name>A0A8H2VCF3_9SACH</name>
<feature type="repeat" description="WD" evidence="8">
    <location>
        <begin position="300"/>
        <end position="341"/>
    </location>
</feature>
<dbReference type="InterPro" id="IPR015943">
    <property type="entry name" value="WD40/YVTN_repeat-like_dom_sf"/>
</dbReference>
<dbReference type="Proteomes" id="UP000644660">
    <property type="component" value="Unassembled WGS sequence"/>
</dbReference>
<feature type="region of interest" description="Disordered" evidence="9">
    <location>
        <begin position="809"/>
        <end position="830"/>
    </location>
</feature>
<dbReference type="GO" id="GO:0045943">
    <property type="term" value="P:positive regulation of transcription by RNA polymerase I"/>
    <property type="evidence" value="ECO:0007669"/>
    <property type="project" value="InterPro"/>
</dbReference>
<keyword evidence="4 8" id="KW-0853">WD repeat</keyword>
<dbReference type="AlphaFoldDB" id="A0A8H2VCF3"/>
<evidence type="ECO:0000256" key="3">
    <source>
        <dbReference type="ARBA" id="ARBA00022552"/>
    </source>
</evidence>
<evidence type="ECO:0000256" key="6">
    <source>
        <dbReference type="ARBA" id="ARBA00023163"/>
    </source>
</evidence>
<comment type="subcellular location">
    <subcellularLocation>
        <location evidence="1">Nucleus</location>
        <location evidence="1">Nucleolus</location>
    </subcellularLocation>
</comment>
<evidence type="ECO:0000256" key="8">
    <source>
        <dbReference type="PROSITE-ProRule" id="PRU00221"/>
    </source>
</evidence>
<dbReference type="PROSITE" id="PS50294">
    <property type="entry name" value="WD_REPEATS_REGION"/>
    <property type="match status" value="1"/>
</dbReference>
<evidence type="ECO:0000313" key="10">
    <source>
        <dbReference type="EMBL" id="CAB4252742.1"/>
    </source>
</evidence>
<dbReference type="GO" id="GO:0006364">
    <property type="term" value="P:rRNA processing"/>
    <property type="evidence" value="ECO:0007669"/>
    <property type="project" value="UniProtKB-KW"/>
</dbReference>
<keyword evidence="2" id="KW-0690">Ribosome biogenesis</keyword>
<evidence type="ECO:0000256" key="2">
    <source>
        <dbReference type="ARBA" id="ARBA00022517"/>
    </source>
</evidence>
<proteinExistence type="predicted"/>
<dbReference type="InterPro" id="IPR001680">
    <property type="entry name" value="WD40_rpt"/>
</dbReference>
<keyword evidence="5" id="KW-0677">Repeat</keyword>
<dbReference type="Gene3D" id="2.130.10.10">
    <property type="entry name" value="YVTN repeat-like/Quinoprotein amine dehydrogenase"/>
    <property type="match status" value="1"/>
</dbReference>
<dbReference type="SUPFAM" id="SSF50978">
    <property type="entry name" value="WD40 repeat-like"/>
    <property type="match status" value="1"/>
</dbReference>
<organism evidence="10 11">
    <name type="scientific">Maudiozyma barnettii</name>
    <dbReference type="NCBI Taxonomy" id="61262"/>
    <lineage>
        <taxon>Eukaryota</taxon>
        <taxon>Fungi</taxon>
        <taxon>Dikarya</taxon>
        <taxon>Ascomycota</taxon>
        <taxon>Saccharomycotina</taxon>
        <taxon>Saccharomycetes</taxon>
        <taxon>Saccharomycetales</taxon>
        <taxon>Saccharomycetaceae</taxon>
        <taxon>Maudiozyma</taxon>
    </lineage>
</organism>
<keyword evidence="6" id="KW-0804">Transcription</keyword>
<sequence>MTQMSSITQKYQLSVVSGGRPILPGVNNGTSCEKNISILTHDQQGLIVPFNNQIRIYSLETRQCIKTLKYANSPVLATIFDNKKLTQRINITGIMLGDVTGEDPTMRQQEKFITIFTNLGQVIVLNYKGKLTDSPKLYQLELDSEKDEKLLKAFDNGKDQLRVMTTLSSNGSLFDYKLSTLKFPKESTDAVKLIESETYNNVLLSASSKDENVFALLYKDTNDNNQRHILVESIFSKALKKDIALESVLHISQNTKNNQNVNARFVSTMAIDNSATQLALGFASGVISIINLSDLQSRLLKWHIDSVLSLCFTDDGSYLLSGGWEKVLLFWQLSTNTQQFLPRLNGVVVDIQNEGKFYTLSLQMTENQSSSDYELVVLNSADLTSKLSVTGPLPIFTSPIRDTIQPTSVIKSNTQINISKKKHKRKLLKSARQDFTTIIEMNPQTKQLYIPHLSALQTFDFFKNEQTCLQYLTDGMNNTMGKVREELSIRDPEVQNIKVTNDGNWLISYEVDFPPEDLMSSKDISHILKFWTHDEADPNQWVLRTKVLNPHGRSTPITNIKVAPLSVDGGVGCITTDNNGGMKYWAFDNTEKNWCLKKLLIPNFTNFSNSVSLGWSRDGSLVFHGFGDKLQIIDFDNFKRVDFNDNDNNDVSMTAEFSMDSEIQAVKMIGEKNLIIATKTSLNVIDLLLGKIINGFDLYPYVNGVYKNGHLDRLISCDDKSEKMAIVINEQVKDDEGKNTLDYKSHIIVFNSDLSQKLDSFTHDEYISWISWNHDTDFIFVDIQSRFGIVGTTVNTEMADETNREDILDGIANNSTNGTSNNNGNNNNNNSINVVEQSAEQTLSTSDSYLTKLKELSHKKSNISINGKTNQIEANSDAMEIEEEIISGNRSNDMGINMNSFTNMFENIQNVPMDTLFDSVMKALS</sequence>
<dbReference type="EMBL" id="CAEFZW010000002">
    <property type="protein sequence ID" value="CAB4252742.1"/>
    <property type="molecule type" value="Genomic_DNA"/>
</dbReference>
<accession>A0A8H2VCF3</accession>
<evidence type="ECO:0000256" key="4">
    <source>
        <dbReference type="ARBA" id="ARBA00022574"/>
    </source>
</evidence>
<evidence type="ECO:0000313" key="11">
    <source>
        <dbReference type="Proteomes" id="UP000644660"/>
    </source>
</evidence>
<dbReference type="GeneID" id="64855876"/>
<feature type="compositionally biased region" description="Low complexity" evidence="9">
    <location>
        <begin position="813"/>
        <end position="830"/>
    </location>
</feature>
<gene>
    <name evidence="10" type="ORF">KABA2_02S03300</name>
</gene>
<evidence type="ECO:0000256" key="9">
    <source>
        <dbReference type="SAM" id="MobiDB-lite"/>
    </source>
</evidence>
<dbReference type="SUPFAM" id="SSF50993">
    <property type="entry name" value="Peptidase/esterase 'gauge' domain"/>
    <property type="match status" value="1"/>
</dbReference>
<evidence type="ECO:0000256" key="1">
    <source>
        <dbReference type="ARBA" id="ARBA00004604"/>
    </source>
</evidence>
<dbReference type="PANTHER" id="PTHR44215">
    <property type="entry name" value="WD REPEAT-CONTAINING PROTEIN 75"/>
    <property type="match status" value="1"/>
</dbReference>
<comment type="caution">
    <text evidence="10">The sequence shown here is derived from an EMBL/GenBank/DDBJ whole genome shotgun (WGS) entry which is preliminary data.</text>
</comment>
<protein>
    <submittedName>
        <fullName evidence="10">Similar to Saccharomyces cerevisiae YPL126W NAN1 U3 snoRNP protein, component of the small (Ribosomal) subunit (SSU) processosome containing U3 snoRNA</fullName>
    </submittedName>
</protein>
<evidence type="ECO:0000256" key="5">
    <source>
        <dbReference type="ARBA" id="ARBA00022737"/>
    </source>
</evidence>
<dbReference type="PANTHER" id="PTHR44215:SF1">
    <property type="entry name" value="WD REPEAT-CONTAINING PROTEIN 75"/>
    <property type="match status" value="1"/>
</dbReference>
<dbReference type="RefSeq" id="XP_041404780.1">
    <property type="nucleotide sequence ID" value="XM_041548846.1"/>
</dbReference>
<dbReference type="GO" id="GO:0032040">
    <property type="term" value="C:small-subunit processome"/>
    <property type="evidence" value="ECO:0007669"/>
    <property type="project" value="InterPro"/>
</dbReference>
<keyword evidence="11" id="KW-1185">Reference proteome</keyword>
<reference evidence="10 11" key="1">
    <citation type="submission" date="2020-05" db="EMBL/GenBank/DDBJ databases">
        <authorList>
            <person name="Casaregola S."/>
            <person name="Devillers H."/>
            <person name="Grondin C."/>
        </authorList>
    </citation>
    <scope>NUCLEOTIDE SEQUENCE [LARGE SCALE GENOMIC DNA]</scope>
    <source>
        <strain evidence="10 11">CLIB 1767</strain>
    </source>
</reference>
<dbReference type="InterPro" id="IPR053826">
    <property type="entry name" value="WDR75"/>
</dbReference>
<evidence type="ECO:0000256" key="7">
    <source>
        <dbReference type="ARBA" id="ARBA00023242"/>
    </source>
</evidence>
<keyword evidence="7" id="KW-0539">Nucleus</keyword>
<dbReference type="GO" id="GO:0003723">
    <property type="term" value="F:RNA binding"/>
    <property type="evidence" value="ECO:0007669"/>
    <property type="project" value="InterPro"/>
</dbReference>
<keyword evidence="3" id="KW-0698">rRNA processing</keyword>
<dbReference type="SMART" id="SM00320">
    <property type="entry name" value="WD40"/>
    <property type="match status" value="1"/>
</dbReference>
<dbReference type="GO" id="GO:2000234">
    <property type="term" value="P:positive regulation of rRNA processing"/>
    <property type="evidence" value="ECO:0007669"/>
    <property type="project" value="TreeGrafter"/>
</dbReference>
<dbReference type="InterPro" id="IPR036322">
    <property type="entry name" value="WD40_repeat_dom_sf"/>
</dbReference>